<sequence length="166" mass="17737">MNPVVYLERILLGLQPQDYNTLDIHPCRPALHHPRQAQAASTQFAQLPAPREAWSITHRSTAPSPASIPLTAACEISPTTPKASTMLVSSAPAHTSCMGPALFPSEHHLRASTSALSPASTTSDSTATSSSMSSSWKQRNGARQFLISPTLLSVFLSLSIMSVFLT</sequence>
<proteinExistence type="predicted"/>
<evidence type="ECO:0000256" key="2">
    <source>
        <dbReference type="SAM" id="Phobius"/>
    </source>
</evidence>
<gene>
    <name evidence="3" type="ORF">BCR34DRAFT_311958</name>
</gene>
<keyword evidence="2" id="KW-0472">Membrane</keyword>
<keyword evidence="4" id="KW-1185">Reference proteome</keyword>
<protein>
    <submittedName>
        <fullName evidence="3">Uncharacterized protein</fullName>
    </submittedName>
</protein>
<feature type="region of interest" description="Disordered" evidence="1">
    <location>
        <begin position="113"/>
        <end position="135"/>
    </location>
</feature>
<evidence type="ECO:0000256" key="1">
    <source>
        <dbReference type="SAM" id="MobiDB-lite"/>
    </source>
</evidence>
<evidence type="ECO:0000313" key="4">
    <source>
        <dbReference type="Proteomes" id="UP000193144"/>
    </source>
</evidence>
<comment type="caution">
    <text evidence="3">The sequence shown here is derived from an EMBL/GenBank/DDBJ whole genome shotgun (WGS) entry which is preliminary data.</text>
</comment>
<keyword evidence="2" id="KW-1133">Transmembrane helix</keyword>
<reference evidence="3 4" key="1">
    <citation type="submission" date="2016-07" db="EMBL/GenBank/DDBJ databases">
        <title>Pervasive Adenine N6-methylation of Active Genes in Fungi.</title>
        <authorList>
            <consortium name="DOE Joint Genome Institute"/>
            <person name="Mondo S.J."/>
            <person name="Dannebaum R.O."/>
            <person name="Kuo R.C."/>
            <person name="Labutti K."/>
            <person name="Haridas S."/>
            <person name="Kuo A."/>
            <person name="Salamov A."/>
            <person name="Ahrendt S.R."/>
            <person name="Lipzen A."/>
            <person name="Sullivan W."/>
            <person name="Andreopoulos W.B."/>
            <person name="Clum A."/>
            <person name="Lindquist E."/>
            <person name="Daum C."/>
            <person name="Ramamoorthy G.K."/>
            <person name="Gryganskyi A."/>
            <person name="Culley D."/>
            <person name="Magnuson J.K."/>
            <person name="James T.Y."/>
            <person name="O'Malley M.A."/>
            <person name="Stajich J.E."/>
            <person name="Spatafora J.W."/>
            <person name="Visel A."/>
            <person name="Grigoriev I.V."/>
        </authorList>
    </citation>
    <scope>NUCLEOTIDE SEQUENCE [LARGE SCALE GENOMIC DNA]</scope>
    <source>
        <strain evidence="3 4">CBS 115471</strain>
    </source>
</reference>
<organism evidence="3 4">
    <name type="scientific">Clohesyomyces aquaticus</name>
    <dbReference type="NCBI Taxonomy" id="1231657"/>
    <lineage>
        <taxon>Eukaryota</taxon>
        <taxon>Fungi</taxon>
        <taxon>Dikarya</taxon>
        <taxon>Ascomycota</taxon>
        <taxon>Pezizomycotina</taxon>
        <taxon>Dothideomycetes</taxon>
        <taxon>Pleosporomycetidae</taxon>
        <taxon>Pleosporales</taxon>
        <taxon>Lindgomycetaceae</taxon>
        <taxon>Clohesyomyces</taxon>
    </lineage>
</organism>
<dbReference type="AlphaFoldDB" id="A0A1Y1ZNQ1"/>
<accession>A0A1Y1ZNQ1</accession>
<feature type="transmembrane region" description="Helical" evidence="2">
    <location>
        <begin position="145"/>
        <end position="165"/>
    </location>
</feature>
<keyword evidence="2" id="KW-0812">Transmembrane</keyword>
<name>A0A1Y1ZNQ1_9PLEO</name>
<evidence type="ECO:0000313" key="3">
    <source>
        <dbReference type="EMBL" id="ORY11883.1"/>
    </source>
</evidence>
<dbReference type="Proteomes" id="UP000193144">
    <property type="component" value="Unassembled WGS sequence"/>
</dbReference>
<dbReference type="EMBL" id="MCFA01000056">
    <property type="protein sequence ID" value="ORY11883.1"/>
    <property type="molecule type" value="Genomic_DNA"/>
</dbReference>